<dbReference type="EMBL" id="CSTD01000001">
    <property type="protein sequence ID" value="CPR02174.1"/>
    <property type="molecule type" value="Genomic_DNA"/>
</dbReference>
<dbReference type="InterPro" id="IPR038332">
    <property type="entry name" value="PPE_sf"/>
</dbReference>
<dbReference type="AlphaFoldDB" id="A0A0U0W3E6"/>
<dbReference type="RefSeq" id="WP_139027021.1">
    <property type="nucleotide sequence ID" value="NZ_CSTD01000001.1"/>
</dbReference>
<feature type="domain" description="PE" evidence="1">
    <location>
        <begin position="5"/>
        <end position="95"/>
    </location>
</feature>
<dbReference type="Pfam" id="PF00934">
    <property type="entry name" value="PE"/>
    <property type="match status" value="1"/>
</dbReference>
<dbReference type="Proteomes" id="UP000198875">
    <property type="component" value="Unassembled WGS sequence"/>
</dbReference>
<sequence>MSTSLFAAPEALAAASADLSGIGEAISQATASWAPATTDIAAAAADEVSAAIARLFGTYAQTYQELGAQASAFQQQFVRTLGAGAGTYAAAEAANGSLLQTLLETPQLQNLEQSLLAEVNGPSLALTGRPLIGNGTNGAPGTGADGGAGGWLVGDGAAATAATAATPPASRCWVAREPWGPAGCCSAATGSPDCR</sequence>
<evidence type="ECO:0000259" key="1">
    <source>
        <dbReference type="Pfam" id="PF00934"/>
    </source>
</evidence>
<gene>
    <name evidence="2" type="ORF">BN971_00161</name>
</gene>
<accession>A0A0U0W3E6</accession>
<dbReference type="Gene3D" id="1.10.287.850">
    <property type="entry name" value="HP0062-like domain"/>
    <property type="match status" value="1"/>
</dbReference>
<dbReference type="InterPro" id="IPR000084">
    <property type="entry name" value="PE-PGRS_N"/>
</dbReference>
<dbReference type="SUPFAM" id="SSF140459">
    <property type="entry name" value="PE/PPE dimer-like"/>
    <property type="match status" value="1"/>
</dbReference>
<reference evidence="2 3" key="1">
    <citation type="submission" date="2015-03" db="EMBL/GenBank/DDBJ databases">
        <authorList>
            <person name="Murphy D."/>
        </authorList>
    </citation>
    <scope>NUCLEOTIDE SEQUENCE [LARGE SCALE GENOMIC DNA]</scope>
    <source>
        <strain evidence="2 3">DSM 44277</strain>
    </source>
</reference>
<evidence type="ECO:0000313" key="2">
    <source>
        <dbReference type="EMBL" id="CPR02174.1"/>
    </source>
</evidence>
<proteinExistence type="predicted"/>
<name>A0A0U0W3E6_MYCBE</name>
<protein>
    <submittedName>
        <fullName evidence="2">PE-PGRS family protein</fullName>
    </submittedName>
</protein>
<organism evidence="2 3">
    <name type="scientific">Mycobacterium bohemicum DSM 44277</name>
    <dbReference type="NCBI Taxonomy" id="1236609"/>
    <lineage>
        <taxon>Bacteria</taxon>
        <taxon>Bacillati</taxon>
        <taxon>Actinomycetota</taxon>
        <taxon>Actinomycetes</taxon>
        <taxon>Mycobacteriales</taxon>
        <taxon>Mycobacteriaceae</taxon>
        <taxon>Mycobacterium</taxon>
    </lineage>
</organism>
<evidence type="ECO:0000313" key="3">
    <source>
        <dbReference type="Proteomes" id="UP000198875"/>
    </source>
</evidence>